<dbReference type="InterPro" id="IPR036069">
    <property type="entry name" value="DUF34/NIF3_sf"/>
</dbReference>
<sequence length="377" mass="42547">MATLQQLLDFFEYLYPSHFALPDDRTGLQIKGDRSQISRVLVALELNQEVFLKALKHRIDFLYLHHPPIWNPLFTLTIDDPWCRMITRLFHEGISVLAHHTNLDIYPGGIADQWVSILQLQGKVKSLSPKSSASFKIITYVPPNYLETVAQSLFQSGAGVIGQYRSCSFQIEGIGTFLPIEGAQPFLGKVGNREKVKEIRIEVTFSDPRLINQLVDAIKSTHPYQNPVIDIYPLCSNSSVFEGLGRLVVLNQPLKWKSFIKYLKPLLKNESSLFNRKDFGNSTLQKIALCPGSGGSLLDKVILEKAEVYISGDLSHHEIEELKLYQIEYIPVPHGDGERLGLKMIFANLKNSALEHLPEVVFLFEDELDGEDSKISG</sequence>
<keyword evidence="4 5" id="KW-0479">Metal-binding</keyword>
<feature type="binding site" evidence="6">
    <location>
        <position position="104"/>
    </location>
    <ligand>
        <name>a divalent metal cation</name>
        <dbReference type="ChEBI" id="CHEBI:60240"/>
        <label>1</label>
    </ligand>
</feature>
<evidence type="ECO:0000313" key="7">
    <source>
        <dbReference type="EMBL" id="OQA60632.1"/>
    </source>
</evidence>
<dbReference type="EMBL" id="MWBQ01000035">
    <property type="protein sequence ID" value="OQA60632.1"/>
    <property type="molecule type" value="Genomic_DNA"/>
</dbReference>
<evidence type="ECO:0000256" key="4">
    <source>
        <dbReference type="ARBA" id="ARBA00022723"/>
    </source>
</evidence>
<dbReference type="GO" id="GO:0005737">
    <property type="term" value="C:cytoplasm"/>
    <property type="evidence" value="ECO:0007669"/>
    <property type="project" value="TreeGrafter"/>
</dbReference>
<evidence type="ECO:0000256" key="3">
    <source>
        <dbReference type="ARBA" id="ARBA00022112"/>
    </source>
</evidence>
<keyword evidence="7" id="KW-0378">Hydrolase</keyword>
<feature type="binding site" evidence="6">
    <location>
        <position position="65"/>
    </location>
    <ligand>
        <name>a divalent metal cation</name>
        <dbReference type="ChEBI" id="CHEBI:60240"/>
        <label>1</label>
    </ligand>
</feature>
<organism evidence="7">
    <name type="scientific">Candidatus Atribacter allofermentans</name>
    <dbReference type="NCBI Taxonomy" id="1852833"/>
    <lineage>
        <taxon>Bacteria</taxon>
        <taxon>Pseudomonadati</taxon>
        <taxon>Atribacterota</taxon>
        <taxon>Atribacteria</taxon>
        <taxon>Atribacterales</taxon>
        <taxon>Atribacteraceae</taxon>
        <taxon>Atribacter</taxon>
    </lineage>
</organism>
<evidence type="ECO:0000256" key="6">
    <source>
        <dbReference type="PIRSR" id="PIRSR602678-1"/>
    </source>
</evidence>
<reference evidence="7" key="1">
    <citation type="submission" date="2017-02" db="EMBL/GenBank/DDBJ databases">
        <title>Delving into the versatile metabolic prowess of the omnipresent phylum Bacteroidetes.</title>
        <authorList>
            <person name="Nobu M.K."/>
            <person name="Mei R."/>
            <person name="Narihiro T."/>
            <person name="Kuroda K."/>
            <person name="Liu W.-T."/>
        </authorList>
    </citation>
    <scope>NUCLEOTIDE SEQUENCE</scope>
    <source>
        <strain evidence="7">ADurb.Bin276</strain>
    </source>
</reference>
<dbReference type="SUPFAM" id="SSF102705">
    <property type="entry name" value="NIF3 (NGG1p interacting factor 3)-like"/>
    <property type="match status" value="1"/>
</dbReference>
<evidence type="ECO:0000256" key="5">
    <source>
        <dbReference type="PIRNR" id="PIRNR037489"/>
    </source>
</evidence>
<comment type="similarity">
    <text evidence="1 5">Belongs to the GTP cyclohydrolase I type 2/NIF3 family.</text>
</comment>
<feature type="binding site" evidence="6">
    <location>
        <position position="334"/>
    </location>
    <ligand>
        <name>a divalent metal cation</name>
        <dbReference type="ChEBI" id="CHEBI:60240"/>
        <label>1</label>
    </ligand>
</feature>
<feature type="binding site" evidence="6">
    <location>
        <position position="66"/>
    </location>
    <ligand>
        <name>a divalent metal cation</name>
        <dbReference type="ChEBI" id="CHEBI:60240"/>
        <label>1</label>
    </ligand>
</feature>
<dbReference type="InterPro" id="IPR002678">
    <property type="entry name" value="DUF34/NIF3"/>
</dbReference>
<dbReference type="PANTHER" id="PTHR13799:SF14">
    <property type="entry name" value="GTP CYCLOHYDROLASE 1 TYPE 2 HOMOLOG"/>
    <property type="match status" value="1"/>
</dbReference>
<dbReference type="InterPro" id="IPR015867">
    <property type="entry name" value="N-reg_PII/ATP_PRibTrfase_C"/>
</dbReference>
<protein>
    <recommendedName>
        <fullName evidence="3 5">GTP cyclohydrolase 1 type 2 homolog</fullName>
    </recommendedName>
</protein>
<feature type="binding site" evidence="6">
    <location>
        <position position="338"/>
    </location>
    <ligand>
        <name>a divalent metal cation</name>
        <dbReference type="ChEBI" id="CHEBI:60240"/>
        <label>1</label>
    </ligand>
</feature>
<dbReference type="NCBIfam" id="TIGR00486">
    <property type="entry name" value="YbgI_SA1388"/>
    <property type="match status" value="1"/>
</dbReference>
<evidence type="ECO:0000256" key="1">
    <source>
        <dbReference type="ARBA" id="ARBA00006964"/>
    </source>
</evidence>
<dbReference type="PANTHER" id="PTHR13799">
    <property type="entry name" value="NGG1 INTERACTING FACTOR 3"/>
    <property type="match status" value="1"/>
</dbReference>
<dbReference type="Pfam" id="PF01784">
    <property type="entry name" value="DUF34_NIF3"/>
    <property type="match status" value="1"/>
</dbReference>
<accession>A0A1V5T318</accession>
<gene>
    <name evidence="7" type="ORF">BWY41_00610</name>
</gene>
<comment type="caution">
    <text evidence="7">The sequence shown here is derived from an EMBL/GenBank/DDBJ whole genome shotgun (WGS) entry which is preliminary data.</text>
</comment>
<dbReference type="InterPro" id="IPR017221">
    <property type="entry name" value="DUF34/NIF3_bac"/>
</dbReference>
<dbReference type="GO" id="GO:0016787">
    <property type="term" value="F:hydrolase activity"/>
    <property type="evidence" value="ECO:0007669"/>
    <property type="project" value="UniProtKB-KW"/>
</dbReference>
<dbReference type="FunFam" id="3.40.1390.30:FF:000001">
    <property type="entry name" value="GTP cyclohydrolase 1 type 2"/>
    <property type="match status" value="1"/>
</dbReference>
<dbReference type="AlphaFoldDB" id="A0A1V5T318"/>
<evidence type="ECO:0000256" key="2">
    <source>
        <dbReference type="ARBA" id="ARBA00011643"/>
    </source>
</evidence>
<name>A0A1V5T318_9BACT</name>
<proteinExistence type="inferred from homology"/>
<comment type="subunit">
    <text evidence="2">Homohexamer.</text>
</comment>
<dbReference type="GO" id="GO:0046872">
    <property type="term" value="F:metal ion binding"/>
    <property type="evidence" value="ECO:0007669"/>
    <property type="project" value="UniProtKB-UniRule"/>
</dbReference>
<dbReference type="Proteomes" id="UP000485569">
    <property type="component" value="Unassembled WGS sequence"/>
</dbReference>
<dbReference type="Gene3D" id="3.30.70.120">
    <property type="match status" value="1"/>
</dbReference>
<dbReference type="PIRSF" id="PIRSF037489">
    <property type="entry name" value="UCP037489_NIF3_YqfO"/>
    <property type="match status" value="1"/>
</dbReference>
<dbReference type="Gene3D" id="3.40.1390.30">
    <property type="entry name" value="NIF3 (NGG1p interacting factor 3)-like"/>
    <property type="match status" value="1"/>
</dbReference>